<dbReference type="SUPFAM" id="SSF55961">
    <property type="entry name" value="Bet v1-like"/>
    <property type="match status" value="1"/>
</dbReference>
<reference evidence="4" key="1">
    <citation type="submission" date="2015-07" db="EMBL/GenBank/DDBJ databases">
        <title>Genome sequencing of Sunxiuqinia dokdonensis strain SK.</title>
        <authorList>
            <person name="Ahn S."/>
            <person name="Kim B.-C."/>
        </authorList>
    </citation>
    <scope>NUCLEOTIDE SEQUENCE [LARGE SCALE GENOMIC DNA]</scope>
    <source>
        <strain evidence="4">SK</strain>
    </source>
</reference>
<keyword evidence="3" id="KW-0132">Cell division</keyword>
<comment type="similarity">
    <text evidence="1">Belongs to the ribosome association toxin RatA family.</text>
</comment>
<name>A0A0L8V601_9BACT</name>
<comment type="caution">
    <text evidence="3">The sequence shown here is derived from an EMBL/GenBank/DDBJ whole genome shotgun (WGS) entry which is preliminary data.</text>
</comment>
<dbReference type="STRING" id="1409788.NC99_33950"/>
<dbReference type="AlphaFoldDB" id="A0A0L8V601"/>
<gene>
    <name evidence="3" type="ORF">NC99_33950</name>
</gene>
<dbReference type="RefSeq" id="WP_239684466.1">
    <property type="nucleotide sequence ID" value="NZ_LGIA01000177.1"/>
</dbReference>
<organism evidence="3 4">
    <name type="scientific">Sunxiuqinia dokdonensis</name>
    <dbReference type="NCBI Taxonomy" id="1409788"/>
    <lineage>
        <taxon>Bacteria</taxon>
        <taxon>Pseudomonadati</taxon>
        <taxon>Bacteroidota</taxon>
        <taxon>Bacteroidia</taxon>
        <taxon>Marinilabiliales</taxon>
        <taxon>Prolixibacteraceae</taxon>
        <taxon>Sunxiuqinia</taxon>
    </lineage>
</organism>
<dbReference type="Pfam" id="PF03364">
    <property type="entry name" value="Polyketide_cyc"/>
    <property type="match status" value="1"/>
</dbReference>
<evidence type="ECO:0000313" key="3">
    <source>
        <dbReference type="EMBL" id="KOH43773.1"/>
    </source>
</evidence>
<dbReference type="CDD" id="cd07820">
    <property type="entry name" value="SRPBCC_3"/>
    <property type="match status" value="1"/>
</dbReference>
<dbReference type="Gene3D" id="3.30.530.20">
    <property type="match status" value="1"/>
</dbReference>
<dbReference type="InterPro" id="IPR023393">
    <property type="entry name" value="START-like_dom_sf"/>
</dbReference>
<proteinExistence type="inferred from homology"/>
<sequence>MLLLFELKQCLSHCSNAMMTIKKHAGIYTLLVEQTLPVSLDEAWAFFSNPANLERITPSHMQFRITSGEPKPMYAGQIITYRVAPFKGFTTNWVTEITQVHDKHFFVDEQRFGPYTMWHHEHHFAETASGVLVTDRVSYKLPLGWLGHLAHRLFVRRQLQSIFNYRYHWLDKQFKS</sequence>
<dbReference type="PATRIC" id="fig|1409788.3.peg.3477"/>
<protein>
    <submittedName>
        <fullName evidence="3">Cell division inhibitor</fullName>
    </submittedName>
</protein>
<keyword evidence="4" id="KW-1185">Reference proteome</keyword>
<dbReference type="EMBL" id="LGIA01000177">
    <property type="protein sequence ID" value="KOH43773.1"/>
    <property type="molecule type" value="Genomic_DNA"/>
</dbReference>
<keyword evidence="3" id="KW-0131">Cell cycle</keyword>
<dbReference type="Proteomes" id="UP000036958">
    <property type="component" value="Unassembled WGS sequence"/>
</dbReference>
<evidence type="ECO:0000256" key="1">
    <source>
        <dbReference type="ARBA" id="ARBA00008918"/>
    </source>
</evidence>
<evidence type="ECO:0000259" key="2">
    <source>
        <dbReference type="Pfam" id="PF03364"/>
    </source>
</evidence>
<dbReference type="InterPro" id="IPR005031">
    <property type="entry name" value="COQ10_START"/>
</dbReference>
<feature type="domain" description="Coenzyme Q-binding protein COQ10 START" evidence="2">
    <location>
        <begin position="37"/>
        <end position="157"/>
    </location>
</feature>
<dbReference type="GO" id="GO:0051301">
    <property type="term" value="P:cell division"/>
    <property type="evidence" value="ECO:0007669"/>
    <property type="project" value="UniProtKB-KW"/>
</dbReference>
<evidence type="ECO:0000313" key="4">
    <source>
        <dbReference type="Proteomes" id="UP000036958"/>
    </source>
</evidence>
<accession>A0A0L8V601</accession>